<dbReference type="InterPro" id="IPR001608">
    <property type="entry name" value="Ala_racemase_N"/>
</dbReference>
<protein>
    <recommendedName>
        <fullName evidence="2">Pyridoxal phosphate homeostasis protein</fullName>
        <shortName evidence="2">PLP homeostasis protein</shortName>
    </recommendedName>
</protein>
<evidence type="ECO:0000256" key="2">
    <source>
        <dbReference type="HAMAP-Rule" id="MF_02087"/>
    </source>
</evidence>
<proteinExistence type="inferred from homology"/>
<dbReference type="HAMAP" id="MF_02087">
    <property type="entry name" value="PLP_homeostasis"/>
    <property type="match status" value="1"/>
</dbReference>
<feature type="domain" description="Alanine racemase N-terminal" evidence="6">
    <location>
        <begin position="15"/>
        <end position="246"/>
    </location>
</feature>
<dbReference type="PIRSF" id="PIRSF004848">
    <property type="entry name" value="YBL036c_PLPDEIII"/>
    <property type="match status" value="1"/>
</dbReference>
<comment type="similarity">
    <text evidence="2 4">Belongs to the pyridoxal phosphate-binding protein YggS/PROSC family.</text>
</comment>
<dbReference type="Proteomes" id="UP000239735">
    <property type="component" value="Unassembled WGS sequence"/>
</dbReference>
<comment type="cofactor">
    <cofactor evidence="3">
        <name>pyridoxal 5'-phosphate</name>
        <dbReference type="ChEBI" id="CHEBI:597326"/>
    </cofactor>
</comment>
<feature type="coiled-coil region" evidence="5">
    <location>
        <begin position="8"/>
        <end position="35"/>
    </location>
</feature>
<organism evidence="7 8">
    <name type="scientific">Candidatus Sulfuritelmatomonas gaucii</name>
    <dbReference type="NCBI Taxonomy" id="2043161"/>
    <lineage>
        <taxon>Bacteria</taxon>
        <taxon>Pseudomonadati</taxon>
        <taxon>Acidobacteriota</taxon>
        <taxon>Terriglobia</taxon>
        <taxon>Terriglobales</taxon>
        <taxon>Acidobacteriaceae</taxon>
        <taxon>Candidatus Sulfuritelmatomonas</taxon>
    </lineage>
</organism>
<evidence type="ECO:0000256" key="5">
    <source>
        <dbReference type="SAM" id="Coils"/>
    </source>
</evidence>
<evidence type="ECO:0000256" key="4">
    <source>
        <dbReference type="RuleBase" id="RU004514"/>
    </source>
</evidence>
<dbReference type="SUPFAM" id="SSF51419">
    <property type="entry name" value="PLP-binding barrel"/>
    <property type="match status" value="1"/>
</dbReference>
<comment type="function">
    <text evidence="2">Pyridoxal 5'-phosphate (PLP)-binding protein, which is involved in PLP homeostasis.</text>
</comment>
<dbReference type="InterPro" id="IPR029066">
    <property type="entry name" value="PLP-binding_barrel"/>
</dbReference>
<keyword evidence="1 2" id="KW-0663">Pyridoxal phosphate</keyword>
<evidence type="ECO:0000313" key="7">
    <source>
        <dbReference type="EMBL" id="SPE23592.1"/>
    </source>
</evidence>
<reference evidence="8" key="1">
    <citation type="submission" date="2018-02" db="EMBL/GenBank/DDBJ databases">
        <authorList>
            <person name="Hausmann B."/>
        </authorList>
    </citation>
    <scope>NUCLEOTIDE SEQUENCE [LARGE SCALE GENOMIC DNA]</scope>
    <source>
        <strain evidence="8">Peat soil MAG SbA5</strain>
    </source>
</reference>
<evidence type="ECO:0000313" key="8">
    <source>
        <dbReference type="Proteomes" id="UP000239735"/>
    </source>
</evidence>
<dbReference type="InterPro" id="IPR011078">
    <property type="entry name" value="PyrdxlP_homeostasis"/>
</dbReference>
<evidence type="ECO:0000259" key="6">
    <source>
        <dbReference type="Pfam" id="PF01168"/>
    </source>
</evidence>
<accession>A0A2N9LK17</accession>
<dbReference type="PANTHER" id="PTHR10146:SF14">
    <property type="entry name" value="PYRIDOXAL PHOSPHATE HOMEOSTASIS PROTEIN"/>
    <property type="match status" value="1"/>
</dbReference>
<evidence type="ECO:0000256" key="1">
    <source>
        <dbReference type="ARBA" id="ARBA00022898"/>
    </source>
</evidence>
<gene>
    <name evidence="7" type="primary">yggS</name>
    <name evidence="7" type="ORF">SBA5_400003</name>
</gene>
<dbReference type="CDD" id="cd00635">
    <property type="entry name" value="PLPDE_III_YBL036c_like"/>
    <property type="match status" value="1"/>
</dbReference>
<keyword evidence="5" id="KW-0175">Coiled coil</keyword>
<feature type="modified residue" description="N6-(pyridoxal phosphate)lysine" evidence="2 3">
    <location>
        <position position="43"/>
    </location>
</feature>
<dbReference type="NCBIfam" id="TIGR00044">
    <property type="entry name" value="YggS family pyridoxal phosphate-dependent enzyme"/>
    <property type="match status" value="1"/>
</dbReference>
<evidence type="ECO:0000256" key="3">
    <source>
        <dbReference type="PIRSR" id="PIRSR004848-1"/>
    </source>
</evidence>
<sequence length="253" mass="27419">MSRDGCAMTALKENLERLEESIAAACRKAGRARSEIELMAVSKMFPAETIAEAAALGLTFFGENRVQEFAAKALHAAGLWSSQVAPRTRLRFHLIGHLQSNKAAKAAELFDGVDTLDSVRLAERLSEAAGNAGKRLPVLIEVKLSPEATKTGVAPEGEEAARLLERLPDLLDLEVRGLMTIAPWGAPEEVTRACFRNLRICRNRWAAAHPNLKFDVLSMGMSGDFALAIAEGATRIRVGTALFGAREPRAEQD</sequence>
<dbReference type="EMBL" id="OKRB01000098">
    <property type="protein sequence ID" value="SPE23592.1"/>
    <property type="molecule type" value="Genomic_DNA"/>
</dbReference>
<dbReference type="AlphaFoldDB" id="A0A2N9LK17"/>
<dbReference type="GO" id="GO:0030170">
    <property type="term" value="F:pyridoxal phosphate binding"/>
    <property type="evidence" value="ECO:0007669"/>
    <property type="project" value="UniProtKB-UniRule"/>
</dbReference>
<dbReference type="Pfam" id="PF01168">
    <property type="entry name" value="Ala_racemase_N"/>
    <property type="match status" value="1"/>
</dbReference>
<dbReference type="PANTHER" id="PTHR10146">
    <property type="entry name" value="PROLINE SYNTHETASE CO-TRANSCRIBED BACTERIAL HOMOLOG PROTEIN"/>
    <property type="match status" value="1"/>
</dbReference>
<dbReference type="Gene3D" id="3.20.20.10">
    <property type="entry name" value="Alanine racemase"/>
    <property type="match status" value="1"/>
</dbReference>
<name>A0A2N9LK17_9BACT</name>